<dbReference type="GO" id="GO:0005634">
    <property type="term" value="C:nucleus"/>
    <property type="evidence" value="ECO:0007669"/>
    <property type="project" value="UniProtKB-ARBA"/>
</dbReference>
<comment type="caution">
    <text evidence="2">The sequence shown here is derived from an EMBL/GenBank/DDBJ whole genome shotgun (WGS) entry which is preliminary data.</text>
</comment>
<gene>
    <name evidence="2" type="ORF">BB559_006974</name>
</gene>
<sequence length="98" mass="11257">FSIVPGSIQIDNRKEFDNHKFINFVTLLTGLPPIFVRLRNPQTNGIVEQAHLSIYRRIHTLIKEIKNIGWSKILTYISFIMNLSDSRGVGMQPSKAVY</sequence>
<dbReference type="Proteomes" id="UP000245699">
    <property type="component" value="Unassembled WGS sequence"/>
</dbReference>
<dbReference type="OrthoDB" id="4955652at2759"/>
<dbReference type="InterPro" id="IPR036397">
    <property type="entry name" value="RNaseH_sf"/>
</dbReference>
<feature type="domain" description="Integrase catalytic" evidence="1">
    <location>
        <begin position="1"/>
        <end position="98"/>
    </location>
</feature>
<dbReference type="InterPro" id="IPR012337">
    <property type="entry name" value="RNaseH-like_sf"/>
</dbReference>
<proteinExistence type="predicted"/>
<evidence type="ECO:0000313" key="3">
    <source>
        <dbReference type="Proteomes" id="UP000245699"/>
    </source>
</evidence>
<keyword evidence="3" id="KW-1185">Reference proteome</keyword>
<organism evidence="2 3">
    <name type="scientific">Furculomyces boomerangus</name>
    <dbReference type="NCBI Taxonomy" id="61424"/>
    <lineage>
        <taxon>Eukaryota</taxon>
        <taxon>Fungi</taxon>
        <taxon>Fungi incertae sedis</taxon>
        <taxon>Zoopagomycota</taxon>
        <taxon>Kickxellomycotina</taxon>
        <taxon>Harpellomycetes</taxon>
        <taxon>Harpellales</taxon>
        <taxon>Harpellaceae</taxon>
        <taxon>Furculomyces</taxon>
    </lineage>
</organism>
<evidence type="ECO:0000259" key="1">
    <source>
        <dbReference type="PROSITE" id="PS50994"/>
    </source>
</evidence>
<reference evidence="2 3" key="1">
    <citation type="journal article" date="2018" name="MBio">
        <title>Comparative Genomics Reveals the Core Gene Toolbox for the Fungus-Insect Symbiosis.</title>
        <authorList>
            <person name="Wang Y."/>
            <person name="Stata M."/>
            <person name="Wang W."/>
            <person name="Stajich J.E."/>
            <person name="White M.M."/>
            <person name="Moncalvo J.M."/>
        </authorList>
    </citation>
    <scope>NUCLEOTIDE SEQUENCE [LARGE SCALE GENOMIC DNA]</scope>
    <source>
        <strain evidence="2 3">AUS-77-4</strain>
    </source>
</reference>
<dbReference type="Gene3D" id="3.30.420.10">
    <property type="entry name" value="Ribonuclease H-like superfamily/Ribonuclease H"/>
    <property type="match status" value="1"/>
</dbReference>
<dbReference type="InterPro" id="IPR001584">
    <property type="entry name" value="Integrase_cat-core"/>
</dbReference>
<dbReference type="GO" id="GO:0015074">
    <property type="term" value="P:DNA integration"/>
    <property type="evidence" value="ECO:0007669"/>
    <property type="project" value="InterPro"/>
</dbReference>
<dbReference type="SUPFAM" id="SSF53098">
    <property type="entry name" value="Ribonuclease H-like"/>
    <property type="match status" value="1"/>
</dbReference>
<evidence type="ECO:0000313" key="2">
    <source>
        <dbReference type="EMBL" id="PVU85531.1"/>
    </source>
</evidence>
<dbReference type="EMBL" id="MBFT01001070">
    <property type="protein sequence ID" value="PVU85531.1"/>
    <property type="molecule type" value="Genomic_DNA"/>
</dbReference>
<dbReference type="PROSITE" id="PS50994">
    <property type="entry name" value="INTEGRASE"/>
    <property type="match status" value="1"/>
</dbReference>
<name>A0A2T9XZL5_9FUNG</name>
<feature type="non-terminal residue" evidence="2">
    <location>
        <position position="1"/>
    </location>
</feature>
<protein>
    <recommendedName>
        <fullName evidence="1">Integrase catalytic domain-containing protein</fullName>
    </recommendedName>
</protein>
<accession>A0A2T9XZL5</accession>
<dbReference type="GO" id="GO:0003676">
    <property type="term" value="F:nucleic acid binding"/>
    <property type="evidence" value="ECO:0007669"/>
    <property type="project" value="InterPro"/>
</dbReference>
<feature type="non-terminal residue" evidence="2">
    <location>
        <position position="98"/>
    </location>
</feature>
<dbReference type="AlphaFoldDB" id="A0A2T9XZL5"/>